<keyword evidence="2" id="KW-0812">Transmembrane</keyword>
<feature type="region of interest" description="Disordered" evidence="1">
    <location>
        <begin position="36"/>
        <end position="74"/>
    </location>
</feature>
<dbReference type="EMBL" id="CP084166">
    <property type="protein sequence ID" value="UJG40375.1"/>
    <property type="molecule type" value="Genomic_DNA"/>
</dbReference>
<reference evidence="3" key="1">
    <citation type="journal article" date="2022" name="Nat. Microbiol.">
        <title>Unique mobile elements and scalable gene flow at the prokaryote-eukaryote boundary revealed by circularized Asgard archaea genomes.</title>
        <authorList>
            <person name="Wu F."/>
            <person name="Speth D.R."/>
            <person name="Philosof A."/>
            <person name="Cremiere A."/>
            <person name="Narayanan A."/>
            <person name="Barco R.A."/>
            <person name="Connon S.A."/>
            <person name="Amend J.P."/>
            <person name="Antoshechkin I.A."/>
            <person name="Orphan V.J."/>
        </authorList>
    </citation>
    <scope>NUCLEOTIDE SEQUENCE</scope>
    <source>
        <strain evidence="3">PM71</strain>
    </source>
</reference>
<feature type="compositionally biased region" description="Acidic residues" evidence="1">
    <location>
        <begin position="251"/>
        <end position="260"/>
    </location>
</feature>
<protein>
    <submittedName>
        <fullName evidence="3">Uncharacterized protein</fullName>
    </submittedName>
</protein>
<feature type="region of interest" description="Disordered" evidence="1">
    <location>
        <begin position="247"/>
        <end position="283"/>
    </location>
</feature>
<sequence length="283" mass="32222">MKISQKIQKRILVSGVIIFLMVTSFLIVVPVIANEDDDEDETDPPEDEEETEIETEEDHDEDDDGIDDEEEKINEREVEIEVSTHSAEIKSRREFGDTENEFKIELEVPSNSDGNDIEFKLEFSSDTSTQEIELEFKVKISNIVEYIDTDADGMYNESVDQLVQTYLFDNFLPIEYTTDNISGNLVHILNIETSDGVFTSRIYASGEFAIVNDSLITPVELKIDIGIHKFPYIEPNSALAMKVKIESEGEKEIDEETEDEERGHSSNEKEVEISMGDFTGFFS</sequence>
<keyword evidence="2" id="KW-1133">Transmembrane helix</keyword>
<evidence type="ECO:0000313" key="3">
    <source>
        <dbReference type="EMBL" id="UJG40375.1"/>
    </source>
</evidence>
<keyword evidence="2" id="KW-0472">Membrane</keyword>
<feature type="compositionally biased region" description="Acidic residues" evidence="1">
    <location>
        <begin position="36"/>
        <end position="72"/>
    </location>
</feature>
<accession>A0A9Y1FKL5</accession>
<organism evidence="3">
    <name type="scientific">Candidatus Heimdallarchaeum aukensis</name>
    <dbReference type="NCBI Taxonomy" id="2876573"/>
    <lineage>
        <taxon>Archaea</taxon>
        <taxon>Promethearchaeati</taxon>
        <taxon>Candidatus Heimdallarchaeota</taxon>
        <taxon>Candidatus Heimdallarchaeia (ex Rinke et al. 2021) (nom. nud.)</taxon>
        <taxon>Candidatus Heimdallarchaeales</taxon>
        <taxon>Candidatus Heimdallarchaeaceae</taxon>
        <taxon>Candidatus Heimdallarchaeum</taxon>
    </lineage>
</organism>
<feature type="transmembrane region" description="Helical" evidence="2">
    <location>
        <begin position="12"/>
        <end position="33"/>
    </location>
</feature>
<gene>
    <name evidence="3" type="ORF">K9W45_11100</name>
</gene>
<evidence type="ECO:0000256" key="1">
    <source>
        <dbReference type="SAM" id="MobiDB-lite"/>
    </source>
</evidence>
<name>A0A9Y1FKL5_9ARCH</name>
<dbReference type="Proteomes" id="UP001201020">
    <property type="component" value="Chromosome"/>
</dbReference>
<feature type="compositionally biased region" description="Basic and acidic residues" evidence="1">
    <location>
        <begin position="261"/>
        <end position="272"/>
    </location>
</feature>
<dbReference type="AlphaFoldDB" id="A0A9Y1FKL5"/>
<proteinExistence type="predicted"/>
<evidence type="ECO:0000256" key="2">
    <source>
        <dbReference type="SAM" id="Phobius"/>
    </source>
</evidence>